<name>A0AAD7RPK1_9TELE</name>
<accession>A0AAD7RPK1</accession>
<gene>
    <name evidence="2" type="ORF">AAFF_G00148660</name>
</gene>
<proteinExistence type="predicted"/>
<feature type="region of interest" description="Disordered" evidence="1">
    <location>
        <begin position="73"/>
        <end position="101"/>
    </location>
</feature>
<evidence type="ECO:0000313" key="3">
    <source>
        <dbReference type="Proteomes" id="UP001221898"/>
    </source>
</evidence>
<protein>
    <submittedName>
        <fullName evidence="2">Uncharacterized protein</fullName>
    </submittedName>
</protein>
<dbReference type="Proteomes" id="UP001221898">
    <property type="component" value="Unassembled WGS sequence"/>
</dbReference>
<keyword evidence="3" id="KW-1185">Reference proteome</keyword>
<evidence type="ECO:0000313" key="2">
    <source>
        <dbReference type="EMBL" id="KAJ8387932.1"/>
    </source>
</evidence>
<organism evidence="2 3">
    <name type="scientific">Aldrovandia affinis</name>
    <dbReference type="NCBI Taxonomy" id="143900"/>
    <lineage>
        <taxon>Eukaryota</taxon>
        <taxon>Metazoa</taxon>
        <taxon>Chordata</taxon>
        <taxon>Craniata</taxon>
        <taxon>Vertebrata</taxon>
        <taxon>Euteleostomi</taxon>
        <taxon>Actinopterygii</taxon>
        <taxon>Neopterygii</taxon>
        <taxon>Teleostei</taxon>
        <taxon>Notacanthiformes</taxon>
        <taxon>Halosauridae</taxon>
        <taxon>Aldrovandia</taxon>
    </lineage>
</organism>
<dbReference type="AlphaFoldDB" id="A0AAD7RPK1"/>
<comment type="caution">
    <text evidence="2">The sequence shown here is derived from an EMBL/GenBank/DDBJ whole genome shotgun (WGS) entry which is preliminary data.</text>
</comment>
<reference evidence="2" key="1">
    <citation type="journal article" date="2023" name="Science">
        <title>Genome structures resolve the early diversification of teleost fishes.</title>
        <authorList>
            <person name="Parey E."/>
            <person name="Louis A."/>
            <person name="Montfort J."/>
            <person name="Bouchez O."/>
            <person name="Roques C."/>
            <person name="Iampietro C."/>
            <person name="Lluch J."/>
            <person name="Castinel A."/>
            <person name="Donnadieu C."/>
            <person name="Desvignes T."/>
            <person name="Floi Bucao C."/>
            <person name="Jouanno E."/>
            <person name="Wen M."/>
            <person name="Mejri S."/>
            <person name="Dirks R."/>
            <person name="Jansen H."/>
            <person name="Henkel C."/>
            <person name="Chen W.J."/>
            <person name="Zahm M."/>
            <person name="Cabau C."/>
            <person name="Klopp C."/>
            <person name="Thompson A.W."/>
            <person name="Robinson-Rechavi M."/>
            <person name="Braasch I."/>
            <person name="Lecointre G."/>
            <person name="Bobe J."/>
            <person name="Postlethwait J.H."/>
            <person name="Berthelot C."/>
            <person name="Roest Crollius H."/>
            <person name="Guiguen Y."/>
        </authorList>
    </citation>
    <scope>NUCLEOTIDE SEQUENCE</scope>
    <source>
        <strain evidence="2">NC1722</strain>
    </source>
</reference>
<sequence length="136" mass="14733">MTQRNLPLFTNPYPPGQQWLQVSGKRGHLLPHRSVGPFLELCQGTPLRLGSEVVVKTVLDALRQQQQGMLGKPVDLSGAFSHSRGPLAPSTLRAPPSDTNRTHKRQILISAWGSNVPPPFRSSNLVSAPSEQVGVG</sequence>
<dbReference type="EMBL" id="JAINUG010000203">
    <property type="protein sequence ID" value="KAJ8387932.1"/>
    <property type="molecule type" value="Genomic_DNA"/>
</dbReference>
<evidence type="ECO:0000256" key="1">
    <source>
        <dbReference type="SAM" id="MobiDB-lite"/>
    </source>
</evidence>